<dbReference type="Pfam" id="PF07690">
    <property type="entry name" value="MFS_1"/>
    <property type="match status" value="1"/>
</dbReference>
<dbReference type="GO" id="GO:0016020">
    <property type="term" value="C:membrane"/>
    <property type="evidence" value="ECO:0007669"/>
    <property type="project" value="UniProtKB-SubCell"/>
</dbReference>
<dbReference type="InterPro" id="IPR036259">
    <property type="entry name" value="MFS_trans_sf"/>
</dbReference>
<dbReference type="Proteomes" id="UP000025227">
    <property type="component" value="Unplaced"/>
</dbReference>
<evidence type="ECO:0000256" key="1">
    <source>
        <dbReference type="ARBA" id="ARBA00004141"/>
    </source>
</evidence>
<dbReference type="InterPro" id="IPR020846">
    <property type="entry name" value="MFS_dom"/>
</dbReference>
<dbReference type="Gene3D" id="1.20.1250.20">
    <property type="entry name" value="MFS general substrate transporter like domains"/>
    <property type="match status" value="2"/>
</dbReference>
<feature type="transmembrane region" description="Helical" evidence="2">
    <location>
        <begin position="378"/>
        <end position="400"/>
    </location>
</feature>
<dbReference type="OrthoDB" id="2985014at2759"/>
<feature type="domain" description="Major facilitator superfamily (MFS) profile" evidence="3">
    <location>
        <begin position="11"/>
        <end position="438"/>
    </location>
</feature>
<organism evidence="4 5">
    <name type="scientific">Haemonchus contortus</name>
    <name type="common">Barber pole worm</name>
    <dbReference type="NCBI Taxonomy" id="6289"/>
    <lineage>
        <taxon>Eukaryota</taxon>
        <taxon>Metazoa</taxon>
        <taxon>Ecdysozoa</taxon>
        <taxon>Nematoda</taxon>
        <taxon>Chromadorea</taxon>
        <taxon>Rhabditida</taxon>
        <taxon>Rhabditina</taxon>
        <taxon>Rhabditomorpha</taxon>
        <taxon>Strongyloidea</taxon>
        <taxon>Trichostrongylidae</taxon>
        <taxon>Haemonchus</taxon>
    </lineage>
</organism>
<comment type="subcellular location">
    <subcellularLocation>
        <location evidence="1">Membrane</location>
        <topology evidence="1">Multi-pass membrane protein</topology>
    </subcellularLocation>
</comment>
<keyword evidence="2" id="KW-0812">Transmembrane</keyword>
<feature type="transmembrane region" description="Helical" evidence="2">
    <location>
        <begin position="319"/>
        <end position="339"/>
    </location>
</feature>
<dbReference type="OMA" id="RTQWIGV"/>
<dbReference type="PROSITE" id="PS50850">
    <property type="entry name" value="MFS"/>
    <property type="match status" value="1"/>
</dbReference>
<dbReference type="PANTHER" id="PTHR45757:SF17">
    <property type="entry name" value="MAJOR FACILITATOR SUPERFAMILY (MFS) PROFILE DOMAIN-CONTAINING PROTEIN"/>
    <property type="match status" value="1"/>
</dbReference>
<reference evidence="5" key="1">
    <citation type="submission" date="2020-12" db="UniProtKB">
        <authorList>
            <consortium name="WormBaseParasite"/>
        </authorList>
    </citation>
    <scope>IDENTIFICATION</scope>
    <source>
        <strain evidence="5">MHco3</strain>
    </source>
</reference>
<feature type="transmembrane region" description="Helical" evidence="2">
    <location>
        <begin position="412"/>
        <end position="434"/>
    </location>
</feature>
<dbReference type="InterPro" id="IPR011701">
    <property type="entry name" value="MFS"/>
</dbReference>
<feature type="transmembrane region" description="Helical" evidence="2">
    <location>
        <begin position="151"/>
        <end position="174"/>
    </location>
</feature>
<feature type="transmembrane region" description="Helical" evidence="2">
    <location>
        <begin position="345"/>
        <end position="366"/>
    </location>
</feature>
<name>A0A7I4YTV3_HAECO</name>
<feature type="transmembrane region" description="Helical" evidence="2">
    <location>
        <begin position="65"/>
        <end position="85"/>
    </location>
</feature>
<protein>
    <submittedName>
        <fullName evidence="5">MFS domain-containing protein</fullName>
    </submittedName>
</protein>
<feature type="transmembrane region" description="Helical" evidence="2">
    <location>
        <begin position="118"/>
        <end position="139"/>
    </location>
</feature>
<dbReference type="AlphaFoldDB" id="A0A7I4YTV3"/>
<feature type="transmembrane region" description="Helical" evidence="2">
    <location>
        <begin position="12"/>
        <end position="35"/>
    </location>
</feature>
<keyword evidence="2" id="KW-0472">Membrane</keyword>
<evidence type="ECO:0000259" key="3">
    <source>
        <dbReference type="PROSITE" id="PS50850"/>
    </source>
</evidence>
<keyword evidence="4" id="KW-1185">Reference proteome</keyword>
<dbReference type="SUPFAM" id="SSF103473">
    <property type="entry name" value="MFS general substrate transporter"/>
    <property type="match status" value="1"/>
</dbReference>
<feature type="transmembrane region" description="Helical" evidence="2">
    <location>
        <begin position="241"/>
        <end position="264"/>
    </location>
</feature>
<accession>A0A7I4YTV3</accession>
<sequence length="463" mass="51476">MGLLSDRYRFVILAIGLMCLTSICSNYIIINFTFICMREDMSEVIDDGNGTLRSIYDYTQSEKSAIIWAVAAGTIVGTFPINYLYIKYGARYPFLAAGTLSVISTLLIPLAAKIGLPFLVFIRFLQGLAYSADFAAIGLMCVRWAPLTEVAIFISILTAFTPTSAILTNVITGYLCTSSFGWRSSYYLHGIFGIVVFSLWFVFYKDDPQLCRRVSKVELLHIQNDKSADHIEHKQDVPYKALLTSPVILCVWFNAFCEMSSMIMLSTYTPIYFRRVFGFAVETTGVLISLTTVAQLPLKVTAAYCSDRITFLSERVKMNIFNTIAVGVVGVIFCVVGFIPLELKWVAVIMFSLLHALSSCNCGGFYKCGTLHARQHAHVVIATIQFMKCIALFTGPALVAGIVEDESNKMQWAIVFVISGAVMILANLLSFPIFTDKPAPWTSSVPRSTEEEKIEIQQMKSCV</sequence>
<evidence type="ECO:0000256" key="2">
    <source>
        <dbReference type="SAM" id="Phobius"/>
    </source>
</evidence>
<evidence type="ECO:0000313" key="5">
    <source>
        <dbReference type="WBParaSite" id="HCON_00133700-00001"/>
    </source>
</evidence>
<proteinExistence type="predicted"/>
<evidence type="ECO:0000313" key="4">
    <source>
        <dbReference type="Proteomes" id="UP000025227"/>
    </source>
</evidence>
<keyword evidence="2" id="KW-1133">Transmembrane helix</keyword>
<dbReference type="WBParaSite" id="HCON_00133700-00001">
    <property type="protein sequence ID" value="HCON_00133700-00001"/>
    <property type="gene ID" value="HCON_00133700"/>
</dbReference>
<feature type="transmembrane region" description="Helical" evidence="2">
    <location>
        <begin position="92"/>
        <end position="112"/>
    </location>
</feature>
<dbReference type="PANTHER" id="PTHR45757">
    <property type="entry name" value="PROTEIN CBG23364-RELATED"/>
    <property type="match status" value="1"/>
</dbReference>
<feature type="transmembrane region" description="Helical" evidence="2">
    <location>
        <begin position="186"/>
        <end position="204"/>
    </location>
</feature>
<feature type="transmembrane region" description="Helical" evidence="2">
    <location>
        <begin position="276"/>
        <end position="298"/>
    </location>
</feature>
<dbReference type="GO" id="GO:0022857">
    <property type="term" value="F:transmembrane transporter activity"/>
    <property type="evidence" value="ECO:0007669"/>
    <property type="project" value="InterPro"/>
</dbReference>